<feature type="coiled-coil region" evidence="5">
    <location>
        <begin position="141"/>
        <end position="168"/>
    </location>
</feature>
<dbReference type="Pfam" id="PF01957">
    <property type="entry name" value="NfeD"/>
    <property type="match status" value="1"/>
</dbReference>
<dbReference type="STRING" id="999894.TDIS_0483"/>
<keyword evidence="5" id="KW-0175">Coiled coil</keyword>
<comment type="caution">
    <text evidence="10">The sequence shown here is derived from an EMBL/GenBank/DDBJ whole genome shotgun (WGS) entry which is preliminary data.</text>
</comment>
<keyword evidence="2 6" id="KW-0812">Transmembrane</keyword>
<dbReference type="AlphaFoldDB" id="A0A179D5L6"/>
<dbReference type="Gene3D" id="2.40.50.140">
    <property type="entry name" value="Nucleic acid-binding proteins"/>
    <property type="match status" value="1"/>
</dbReference>
<protein>
    <submittedName>
        <fullName evidence="10">Putative membrane-bound ClpP-class protease</fullName>
    </submittedName>
</protein>
<dbReference type="GO" id="GO:0008233">
    <property type="term" value="F:peptidase activity"/>
    <property type="evidence" value="ECO:0007669"/>
    <property type="project" value="UniProtKB-KW"/>
</dbReference>
<dbReference type="InterPro" id="IPR056738">
    <property type="entry name" value="NfeD1b_N"/>
</dbReference>
<keyword evidence="11" id="KW-1185">Reference proteome</keyword>
<dbReference type="GO" id="GO:0016020">
    <property type="term" value="C:membrane"/>
    <property type="evidence" value="ECO:0007669"/>
    <property type="project" value="UniProtKB-SubCell"/>
</dbReference>
<evidence type="ECO:0000256" key="3">
    <source>
        <dbReference type="ARBA" id="ARBA00022989"/>
    </source>
</evidence>
<dbReference type="Gene3D" id="3.90.226.10">
    <property type="entry name" value="2-enoyl-CoA Hydratase, Chain A, domain 1"/>
    <property type="match status" value="1"/>
</dbReference>
<dbReference type="PANTHER" id="PTHR33507">
    <property type="entry name" value="INNER MEMBRANE PROTEIN YBBJ"/>
    <property type="match status" value="1"/>
</dbReference>
<evidence type="ECO:0000313" key="11">
    <source>
        <dbReference type="Proteomes" id="UP000078390"/>
    </source>
</evidence>
<feature type="domain" description="NfeD integral membrane" evidence="8">
    <location>
        <begin position="242"/>
        <end position="358"/>
    </location>
</feature>
<feature type="transmembrane region" description="Helical" evidence="6">
    <location>
        <begin position="342"/>
        <end position="362"/>
    </location>
</feature>
<dbReference type="InterPro" id="IPR012340">
    <property type="entry name" value="NA-bd_OB-fold"/>
</dbReference>
<dbReference type="InterPro" id="IPR029045">
    <property type="entry name" value="ClpP/crotonase-like_dom_sf"/>
</dbReference>
<evidence type="ECO:0000259" key="7">
    <source>
        <dbReference type="Pfam" id="PF01957"/>
    </source>
</evidence>
<keyword evidence="3 6" id="KW-1133">Transmembrane helix</keyword>
<dbReference type="CDD" id="cd07020">
    <property type="entry name" value="Clp_protease_NfeD_1"/>
    <property type="match status" value="1"/>
</dbReference>
<dbReference type="Proteomes" id="UP000078390">
    <property type="component" value="Unassembled WGS sequence"/>
</dbReference>
<keyword evidence="10" id="KW-0645">Protease</keyword>
<sequence>MKKLPFSILILIVFLSLGLATEKNSSRAPILLVKIDDVITPVTTDFLLGSLEEAQQGNYQAVIWQLDTPGGLVESTRQIVKAVLASPVPVVVYVAPGGARAASAGTFIVLSAHIAAMAPGTHLGAAHPVTLIGGKIDKKTAQKIENDLAAWARSLARLRKRNEKFAEEAVTQSRTLTAEEALKARVIDFLAEDLKNLLQSLDGQKIKLDHREVTLKTTGVTILTYKQDLKTRILSILVHPQVAYLLLMLGLAGIYFELSNPGALFPGIIGAICLVMALFALHILPVNYAGLILIVLSALLYFLEIKIASYGLIALAATVCLLLGSLMLFGDYPPPLAVPYSFLIPIVSIIALFFLVVTYLAAKALHRRPVSGPEGLLGKEGYTISEVGPEGGQVFIEGEIWQAFSETPIPPKTPIKVLVQEGLKLKVKPLRQEKFGI</sequence>
<evidence type="ECO:0000313" key="10">
    <source>
        <dbReference type="EMBL" id="OAQ21263.1"/>
    </source>
</evidence>
<reference evidence="10 11" key="1">
    <citation type="submission" date="2016-04" db="EMBL/GenBank/DDBJ databases">
        <title>Genome analysis of Thermosulfurimonas dismutans, the first thermophilic sulfur-disproportionating bacterium of the phylum Thermodesulfobacteria.</title>
        <authorList>
            <person name="Mardanov A.V."/>
            <person name="Beletsky A.V."/>
            <person name="Kadnikov V.V."/>
            <person name="Slobodkin A.I."/>
            <person name="Ravin N.V."/>
        </authorList>
    </citation>
    <scope>NUCLEOTIDE SEQUENCE [LARGE SCALE GENOMIC DNA]</scope>
    <source>
        <strain evidence="10 11">S95</strain>
    </source>
</reference>
<dbReference type="PATRIC" id="fig|999894.6.peg.487"/>
<gene>
    <name evidence="10" type="ORF">TDIS_0483</name>
</gene>
<evidence type="ECO:0000259" key="9">
    <source>
        <dbReference type="Pfam" id="PF25145"/>
    </source>
</evidence>
<dbReference type="InterPro" id="IPR002810">
    <property type="entry name" value="NfeD-like_C"/>
</dbReference>
<comment type="subcellular location">
    <subcellularLocation>
        <location evidence="1">Membrane</location>
        <topology evidence="1">Multi-pass membrane protein</topology>
    </subcellularLocation>
</comment>
<proteinExistence type="predicted"/>
<evidence type="ECO:0000259" key="8">
    <source>
        <dbReference type="Pfam" id="PF24961"/>
    </source>
</evidence>
<accession>A0A179D5L6</accession>
<organism evidence="10 11">
    <name type="scientific">Thermosulfurimonas dismutans</name>
    <dbReference type="NCBI Taxonomy" id="999894"/>
    <lineage>
        <taxon>Bacteria</taxon>
        <taxon>Pseudomonadati</taxon>
        <taxon>Thermodesulfobacteriota</taxon>
        <taxon>Thermodesulfobacteria</taxon>
        <taxon>Thermodesulfobacteriales</taxon>
        <taxon>Thermodesulfobacteriaceae</taxon>
        <taxon>Thermosulfurimonas</taxon>
    </lineage>
</organism>
<dbReference type="Pfam" id="PF25145">
    <property type="entry name" value="NfeD1b_N"/>
    <property type="match status" value="1"/>
</dbReference>
<dbReference type="InterPro" id="IPR052165">
    <property type="entry name" value="Membrane_assoc_protease"/>
</dbReference>
<feature type="transmembrane region" description="Helical" evidence="6">
    <location>
        <begin position="310"/>
        <end position="330"/>
    </location>
</feature>
<feature type="transmembrane region" description="Helical" evidence="6">
    <location>
        <begin position="263"/>
        <end position="280"/>
    </location>
</feature>
<feature type="domain" description="NfeD-like C-terminal" evidence="7">
    <location>
        <begin position="374"/>
        <end position="429"/>
    </location>
</feature>
<evidence type="ECO:0000256" key="5">
    <source>
        <dbReference type="SAM" id="Coils"/>
    </source>
</evidence>
<dbReference type="EMBL" id="LWLG01000002">
    <property type="protein sequence ID" value="OAQ21263.1"/>
    <property type="molecule type" value="Genomic_DNA"/>
</dbReference>
<evidence type="ECO:0000256" key="2">
    <source>
        <dbReference type="ARBA" id="ARBA00022692"/>
    </source>
</evidence>
<dbReference type="GO" id="GO:0006508">
    <property type="term" value="P:proteolysis"/>
    <property type="evidence" value="ECO:0007669"/>
    <property type="project" value="UniProtKB-KW"/>
</dbReference>
<evidence type="ECO:0000256" key="1">
    <source>
        <dbReference type="ARBA" id="ARBA00004141"/>
    </source>
</evidence>
<dbReference type="PANTHER" id="PTHR33507:SF4">
    <property type="entry name" value="NODULATION COMPETITIVENESS PROTEIN NFED"/>
    <property type="match status" value="1"/>
</dbReference>
<name>A0A179D5L6_9BACT</name>
<dbReference type="OrthoDB" id="9806253at2"/>
<keyword evidence="10" id="KW-0378">Hydrolase</keyword>
<feature type="transmembrane region" description="Helical" evidence="6">
    <location>
        <begin position="233"/>
        <end position="256"/>
    </location>
</feature>
<dbReference type="Pfam" id="PF24961">
    <property type="entry name" value="NfeD_membrane"/>
    <property type="match status" value="1"/>
</dbReference>
<evidence type="ECO:0000256" key="6">
    <source>
        <dbReference type="SAM" id="Phobius"/>
    </source>
</evidence>
<dbReference type="SUPFAM" id="SSF141322">
    <property type="entry name" value="NfeD domain-like"/>
    <property type="match status" value="1"/>
</dbReference>
<dbReference type="InterPro" id="IPR056739">
    <property type="entry name" value="NfeD_membrane"/>
</dbReference>
<dbReference type="SUPFAM" id="SSF52096">
    <property type="entry name" value="ClpP/crotonase"/>
    <property type="match status" value="1"/>
</dbReference>
<keyword evidence="4 6" id="KW-0472">Membrane</keyword>
<dbReference type="RefSeq" id="WP_068668951.1">
    <property type="nucleotide sequence ID" value="NZ_LWLG01000002.1"/>
</dbReference>
<evidence type="ECO:0000256" key="4">
    <source>
        <dbReference type="ARBA" id="ARBA00023136"/>
    </source>
</evidence>
<feature type="domain" description="NfeD1b N-terminal" evidence="9">
    <location>
        <begin position="32"/>
        <end position="203"/>
    </location>
</feature>